<dbReference type="InParanoid" id="D6TCB4"/>
<reference evidence="1 2" key="1">
    <citation type="journal article" date="2011" name="Stand. Genomic Sci.">
        <title>Non-contiguous finished genome sequence and contextual data of the filamentous soil bacterium Ktedonobacter racemifer type strain (SOSP1-21).</title>
        <authorList>
            <person name="Chang Y.J."/>
            <person name="Land M."/>
            <person name="Hauser L."/>
            <person name="Chertkov O."/>
            <person name="Del Rio T.G."/>
            <person name="Nolan M."/>
            <person name="Copeland A."/>
            <person name="Tice H."/>
            <person name="Cheng J.F."/>
            <person name="Lucas S."/>
            <person name="Han C."/>
            <person name="Goodwin L."/>
            <person name="Pitluck S."/>
            <person name="Ivanova N."/>
            <person name="Ovchinikova G."/>
            <person name="Pati A."/>
            <person name="Chen A."/>
            <person name="Palaniappan K."/>
            <person name="Mavromatis K."/>
            <person name="Liolios K."/>
            <person name="Brettin T."/>
            <person name="Fiebig A."/>
            <person name="Rohde M."/>
            <person name="Abt B."/>
            <person name="Goker M."/>
            <person name="Detter J.C."/>
            <person name="Woyke T."/>
            <person name="Bristow J."/>
            <person name="Eisen J.A."/>
            <person name="Markowitz V."/>
            <person name="Hugenholtz P."/>
            <person name="Kyrpides N.C."/>
            <person name="Klenk H.P."/>
            <person name="Lapidus A."/>
        </authorList>
    </citation>
    <scope>NUCLEOTIDE SEQUENCE [LARGE SCALE GENOMIC DNA]</scope>
    <source>
        <strain evidence="2">DSM 44963</strain>
    </source>
</reference>
<comment type="caution">
    <text evidence="1">The sequence shown here is derived from an EMBL/GenBank/DDBJ whole genome shotgun (WGS) entry which is preliminary data.</text>
</comment>
<evidence type="ECO:0000313" key="2">
    <source>
        <dbReference type="Proteomes" id="UP000004508"/>
    </source>
</evidence>
<proteinExistence type="predicted"/>
<organism evidence="1 2">
    <name type="scientific">Ktedonobacter racemifer DSM 44963</name>
    <dbReference type="NCBI Taxonomy" id="485913"/>
    <lineage>
        <taxon>Bacteria</taxon>
        <taxon>Bacillati</taxon>
        <taxon>Chloroflexota</taxon>
        <taxon>Ktedonobacteria</taxon>
        <taxon>Ktedonobacterales</taxon>
        <taxon>Ktedonobacteraceae</taxon>
        <taxon>Ktedonobacter</taxon>
    </lineage>
</organism>
<dbReference type="EMBL" id="ADVG01000001">
    <property type="protein sequence ID" value="EFH89931.1"/>
    <property type="molecule type" value="Genomic_DNA"/>
</dbReference>
<name>D6TCB4_KTERA</name>
<keyword evidence="2" id="KW-1185">Reference proteome</keyword>
<evidence type="ECO:0000313" key="1">
    <source>
        <dbReference type="EMBL" id="EFH89931.1"/>
    </source>
</evidence>
<protein>
    <submittedName>
        <fullName evidence="1">Uncharacterized protein</fullName>
    </submittedName>
</protein>
<accession>D6TCB4</accession>
<dbReference type="STRING" id="485913.Krac_11520"/>
<dbReference type="AlphaFoldDB" id="D6TCB4"/>
<dbReference type="Proteomes" id="UP000004508">
    <property type="component" value="Unassembled WGS sequence"/>
</dbReference>
<sequence length="93" mass="10652">MVKAYAIFYRRRNKTLRLQFQNGHIVAQFNVIWEISLLIDLSTKGIDWTSVYMEGKGEPIGRIHTTTHEVQIFAGNDIKHRQVVVLGPNSPTS</sequence>
<gene>
    <name evidence="1" type="ORF">Krac_11520</name>
</gene>